<comment type="caution">
    <text evidence="1">The sequence shown here is derived from an EMBL/GenBank/DDBJ whole genome shotgun (WGS) entry which is preliminary data.</text>
</comment>
<organism evidence="1 2">
    <name type="scientific">Phytophthora lilii</name>
    <dbReference type="NCBI Taxonomy" id="2077276"/>
    <lineage>
        <taxon>Eukaryota</taxon>
        <taxon>Sar</taxon>
        <taxon>Stramenopiles</taxon>
        <taxon>Oomycota</taxon>
        <taxon>Peronosporomycetes</taxon>
        <taxon>Peronosporales</taxon>
        <taxon>Peronosporaceae</taxon>
        <taxon>Phytophthora</taxon>
    </lineage>
</organism>
<dbReference type="Gene3D" id="3.30.420.10">
    <property type="entry name" value="Ribonuclease H-like superfamily/Ribonuclease H"/>
    <property type="match status" value="1"/>
</dbReference>
<gene>
    <name evidence="1" type="ORF">Plil01_000559000</name>
</gene>
<reference evidence="1" key="1">
    <citation type="submission" date="2023-04" db="EMBL/GenBank/DDBJ databases">
        <title>Phytophthora lilii NBRC 32176.</title>
        <authorList>
            <person name="Ichikawa N."/>
            <person name="Sato H."/>
            <person name="Tonouchi N."/>
        </authorList>
    </citation>
    <scope>NUCLEOTIDE SEQUENCE</scope>
    <source>
        <strain evidence="1">NBRC 32176</strain>
    </source>
</reference>
<sequence length="254" mass="28796">MNTPPRIQKPSQSSQRRIASQVQRSVGALHRVFFIPQKLHKKPGPATSLSDRELRLLVRTAAKGQLSAKQLQLELKLSTSVRTIQRVLAGVDWLVYSKMDNTLPLSTEDNRAREAWAWDMVLNKDPVRSWKTIVFSDEKKWNLDGPDGFQNYWRDIRRPPRQTKRRQAGGGSVMVWAGYTAADKTKLAVCRASRTRTTTSTPCPSFSCPLLTFTMAPTSPSSKTGRQFIGPRFLWSFCVSKRFACYHGHHAPPK</sequence>
<dbReference type="OrthoDB" id="121441at2759"/>
<dbReference type="Gene3D" id="1.10.10.10">
    <property type="entry name" value="Winged helix-like DNA-binding domain superfamily/Winged helix DNA-binding domain"/>
    <property type="match status" value="1"/>
</dbReference>
<proteinExistence type="predicted"/>
<dbReference type="AlphaFoldDB" id="A0A9W6TNP3"/>
<keyword evidence="2" id="KW-1185">Reference proteome</keyword>
<name>A0A9W6TNP3_9STRA</name>
<dbReference type="EMBL" id="BSXW01000236">
    <property type="protein sequence ID" value="GMF15957.1"/>
    <property type="molecule type" value="Genomic_DNA"/>
</dbReference>
<protein>
    <submittedName>
        <fullName evidence="1">Unnamed protein product</fullName>
    </submittedName>
</protein>
<dbReference type="GO" id="GO:0003676">
    <property type="term" value="F:nucleic acid binding"/>
    <property type="evidence" value="ECO:0007669"/>
    <property type="project" value="InterPro"/>
</dbReference>
<accession>A0A9W6TNP3</accession>
<dbReference type="InterPro" id="IPR036397">
    <property type="entry name" value="RNaseH_sf"/>
</dbReference>
<dbReference type="Proteomes" id="UP001165083">
    <property type="component" value="Unassembled WGS sequence"/>
</dbReference>
<evidence type="ECO:0000313" key="2">
    <source>
        <dbReference type="Proteomes" id="UP001165083"/>
    </source>
</evidence>
<evidence type="ECO:0000313" key="1">
    <source>
        <dbReference type="EMBL" id="GMF15957.1"/>
    </source>
</evidence>
<dbReference type="InterPro" id="IPR036388">
    <property type="entry name" value="WH-like_DNA-bd_sf"/>
</dbReference>